<keyword evidence="3" id="KW-1185">Reference proteome</keyword>
<keyword evidence="1" id="KW-0732">Signal</keyword>
<comment type="caution">
    <text evidence="2">The sequence shown here is derived from an EMBL/GenBank/DDBJ whole genome shotgun (WGS) entry which is preliminary data.</text>
</comment>
<gene>
    <name evidence="2" type="ORF">WJX75_005539</name>
</gene>
<dbReference type="Proteomes" id="UP001491310">
    <property type="component" value="Unassembled WGS sequence"/>
</dbReference>
<dbReference type="EMBL" id="JALJOT010000013">
    <property type="protein sequence ID" value="KAK9904160.1"/>
    <property type="molecule type" value="Genomic_DNA"/>
</dbReference>
<proteinExistence type="predicted"/>
<protein>
    <submittedName>
        <fullName evidence="2">Uncharacterized protein</fullName>
    </submittedName>
</protein>
<reference evidence="2 3" key="1">
    <citation type="journal article" date="2024" name="Nat. Commun.">
        <title>Phylogenomics reveals the evolutionary origins of lichenization in chlorophyte algae.</title>
        <authorList>
            <person name="Puginier C."/>
            <person name="Libourel C."/>
            <person name="Otte J."/>
            <person name="Skaloud P."/>
            <person name="Haon M."/>
            <person name="Grisel S."/>
            <person name="Petersen M."/>
            <person name="Berrin J.G."/>
            <person name="Delaux P.M."/>
            <person name="Dal Grande F."/>
            <person name="Keller J."/>
        </authorList>
    </citation>
    <scope>NUCLEOTIDE SEQUENCE [LARGE SCALE GENOMIC DNA]</scope>
    <source>
        <strain evidence="2 3">SAG 216-7</strain>
    </source>
</reference>
<accession>A0ABR2YFG2</accession>
<feature type="signal peptide" evidence="1">
    <location>
        <begin position="1"/>
        <end position="21"/>
    </location>
</feature>
<evidence type="ECO:0000313" key="3">
    <source>
        <dbReference type="Proteomes" id="UP001491310"/>
    </source>
</evidence>
<name>A0ABR2YFG2_9CHLO</name>
<evidence type="ECO:0000256" key="1">
    <source>
        <dbReference type="SAM" id="SignalP"/>
    </source>
</evidence>
<sequence>MALQQYAVLLCAAFLVATASGARQAVAPAFAPAPAPSYDIMPSPAPGPATQRGDDLSQRGAADILFVIVANKATFTTPSTLVLSSLAHTVASFEVGGRAGVSPIVVFTSTTPGAPYVDAQGQWLDQPEALMKGTLGGQPADSLLLLSRPAYNETDMTLTFTVATLQPTPLSVKFSGGVVSERIQQAGSGMGAPLIQTAAPGMELTDVTVFIDMNRQAMQHPSA</sequence>
<organism evidence="2 3">
    <name type="scientific">Coccomyxa subellipsoidea</name>
    <dbReference type="NCBI Taxonomy" id="248742"/>
    <lineage>
        <taxon>Eukaryota</taxon>
        <taxon>Viridiplantae</taxon>
        <taxon>Chlorophyta</taxon>
        <taxon>core chlorophytes</taxon>
        <taxon>Trebouxiophyceae</taxon>
        <taxon>Trebouxiophyceae incertae sedis</taxon>
        <taxon>Coccomyxaceae</taxon>
        <taxon>Coccomyxa</taxon>
    </lineage>
</organism>
<evidence type="ECO:0000313" key="2">
    <source>
        <dbReference type="EMBL" id="KAK9904160.1"/>
    </source>
</evidence>
<feature type="chain" id="PRO_5045085118" evidence="1">
    <location>
        <begin position="22"/>
        <end position="223"/>
    </location>
</feature>